<dbReference type="PROSITE" id="PS50231">
    <property type="entry name" value="RICIN_B_LECTIN"/>
    <property type="match status" value="1"/>
</dbReference>
<evidence type="ECO:0000313" key="2">
    <source>
        <dbReference type="EMBL" id="NYE13200.1"/>
    </source>
</evidence>
<feature type="domain" description="Ricin B lectin" evidence="1">
    <location>
        <begin position="6"/>
        <end position="125"/>
    </location>
</feature>
<dbReference type="AlphaFoldDB" id="A0A7Y9GAY6"/>
<evidence type="ECO:0000313" key="3">
    <source>
        <dbReference type="Proteomes" id="UP000591272"/>
    </source>
</evidence>
<organism evidence="2 3">
    <name type="scientific">Actinomadura citrea</name>
    <dbReference type="NCBI Taxonomy" id="46158"/>
    <lineage>
        <taxon>Bacteria</taxon>
        <taxon>Bacillati</taxon>
        <taxon>Actinomycetota</taxon>
        <taxon>Actinomycetes</taxon>
        <taxon>Streptosporangiales</taxon>
        <taxon>Thermomonosporaceae</taxon>
        <taxon>Actinomadura</taxon>
    </lineage>
</organism>
<gene>
    <name evidence="2" type="ORF">BJ999_003496</name>
</gene>
<sequence>MDADLGTITTLVTKVQLWDCNFGEQQVWNTRLWSNSTVAVWTRIRPNWCLDANPGGWNGTVVELRECNGSIGQQWQVRGLNSPYRIVHIPTDRCLEAAAATVGHNGSTIQLWDCNGQLHQGWATVYTAASAQPIFP</sequence>
<dbReference type="Proteomes" id="UP000591272">
    <property type="component" value="Unassembled WGS sequence"/>
</dbReference>
<evidence type="ECO:0000259" key="1">
    <source>
        <dbReference type="SMART" id="SM00458"/>
    </source>
</evidence>
<dbReference type="Pfam" id="PF00652">
    <property type="entry name" value="Ricin_B_lectin"/>
    <property type="match status" value="1"/>
</dbReference>
<dbReference type="SUPFAM" id="SSF50370">
    <property type="entry name" value="Ricin B-like lectins"/>
    <property type="match status" value="1"/>
</dbReference>
<dbReference type="Gene3D" id="2.80.10.50">
    <property type="match status" value="1"/>
</dbReference>
<dbReference type="EMBL" id="JACCBT010000001">
    <property type="protein sequence ID" value="NYE13200.1"/>
    <property type="molecule type" value="Genomic_DNA"/>
</dbReference>
<accession>A0A7Y9GAY6</accession>
<name>A0A7Y9GAY6_9ACTN</name>
<reference evidence="2 3" key="1">
    <citation type="submission" date="2020-07" db="EMBL/GenBank/DDBJ databases">
        <title>Sequencing the genomes of 1000 actinobacteria strains.</title>
        <authorList>
            <person name="Klenk H.-P."/>
        </authorList>
    </citation>
    <scope>NUCLEOTIDE SEQUENCE [LARGE SCALE GENOMIC DNA]</scope>
    <source>
        <strain evidence="2 3">DSM 43461</strain>
    </source>
</reference>
<protein>
    <recommendedName>
        <fullName evidence="1">Ricin B lectin domain-containing protein</fullName>
    </recommendedName>
</protein>
<proteinExistence type="predicted"/>
<dbReference type="InterPro" id="IPR035992">
    <property type="entry name" value="Ricin_B-like_lectins"/>
</dbReference>
<comment type="caution">
    <text evidence="2">The sequence shown here is derived from an EMBL/GenBank/DDBJ whole genome shotgun (WGS) entry which is preliminary data.</text>
</comment>
<dbReference type="InterPro" id="IPR000772">
    <property type="entry name" value="Ricin_B_lectin"/>
</dbReference>
<dbReference type="SMART" id="SM00458">
    <property type="entry name" value="RICIN"/>
    <property type="match status" value="1"/>
</dbReference>
<keyword evidence="3" id="KW-1185">Reference proteome</keyword>